<evidence type="ECO:0000313" key="16">
    <source>
        <dbReference type="Proteomes" id="UP000183206"/>
    </source>
</evidence>
<comment type="catalytic activity">
    <reaction evidence="13 14">
        <text>di-trans,octa-cis-undecaprenyl diphosphate + H2O = di-trans,octa-cis-undecaprenyl phosphate + phosphate + H(+)</text>
        <dbReference type="Rhea" id="RHEA:28094"/>
        <dbReference type="ChEBI" id="CHEBI:15377"/>
        <dbReference type="ChEBI" id="CHEBI:15378"/>
        <dbReference type="ChEBI" id="CHEBI:43474"/>
        <dbReference type="ChEBI" id="CHEBI:58405"/>
        <dbReference type="ChEBI" id="CHEBI:60392"/>
        <dbReference type="EC" id="3.6.1.27"/>
    </reaction>
</comment>
<evidence type="ECO:0000256" key="8">
    <source>
        <dbReference type="ARBA" id="ARBA00022989"/>
    </source>
</evidence>
<organism evidence="15 16">
    <name type="scientific">Candidatus Nomurabacteria bacterium CG1_02_47_685</name>
    <dbReference type="NCBI Taxonomy" id="1805282"/>
    <lineage>
        <taxon>Bacteria</taxon>
        <taxon>Candidatus Nomuraibacteriota</taxon>
    </lineage>
</organism>
<dbReference type="STRING" id="1805282.AUJ44_02400"/>
<proteinExistence type="inferred from homology"/>
<dbReference type="GO" id="GO:0005886">
    <property type="term" value="C:plasma membrane"/>
    <property type="evidence" value="ECO:0007669"/>
    <property type="project" value="UniProtKB-SubCell"/>
</dbReference>
<feature type="transmembrane region" description="Helical" evidence="14">
    <location>
        <begin position="235"/>
        <end position="253"/>
    </location>
</feature>
<name>A0A1J4VCG6_9BACT</name>
<comment type="function">
    <text evidence="14">Catalyzes the dephosphorylation of undecaprenyl diphosphate (UPP). Confers resistance to bacitracin.</text>
</comment>
<evidence type="ECO:0000313" key="15">
    <source>
        <dbReference type="EMBL" id="OIO32413.1"/>
    </source>
</evidence>
<evidence type="ECO:0000256" key="13">
    <source>
        <dbReference type="ARBA" id="ARBA00047594"/>
    </source>
</evidence>
<dbReference type="Proteomes" id="UP000183206">
    <property type="component" value="Unassembled WGS sequence"/>
</dbReference>
<dbReference type="AlphaFoldDB" id="A0A1J4VCG6"/>
<dbReference type="Pfam" id="PF02673">
    <property type="entry name" value="BacA"/>
    <property type="match status" value="1"/>
</dbReference>
<dbReference type="GO" id="GO:0050380">
    <property type="term" value="F:undecaprenyl-diphosphatase activity"/>
    <property type="evidence" value="ECO:0007669"/>
    <property type="project" value="UniProtKB-UniRule"/>
</dbReference>
<evidence type="ECO:0000256" key="7">
    <source>
        <dbReference type="ARBA" id="ARBA00022801"/>
    </source>
</evidence>
<dbReference type="PANTHER" id="PTHR30622">
    <property type="entry name" value="UNDECAPRENYL-DIPHOSPHATASE"/>
    <property type="match status" value="1"/>
</dbReference>
<evidence type="ECO:0000256" key="2">
    <source>
        <dbReference type="ARBA" id="ARBA00010621"/>
    </source>
</evidence>
<dbReference type="HAMAP" id="MF_01006">
    <property type="entry name" value="Undec_diphosphatase"/>
    <property type="match status" value="1"/>
</dbReference>
<dbReference type="PANTHER" id="PTHR30622:SF3">
    <property type="entry name" value="UNDECAPRENYL-DIPHOSPHATASE"/>
    <property type="match status" value="1"/>
</dbReference>
<feature type="transmembrane region" description="Helical" evidence="14">
    <location>
        <begin position="74"/>
        <end position="92"/>
    </location>
</feature>
<feature type="transmembrane region" description="Helical" evidence="14">
    <location>
        <begin position="206"/>
        <end position="228"/>
    </location>
</feature>
<feature type="transmembrane region" description="Helical" evidence="14">
    <location>
        <begin position="48"/>
        <end position="68"/>
    </location>
</feature>
<dbReference type="GO" id="GO:0009252">
    <property type="term" value="P:peptidoglycan biosynthetic process"/>
    <property type="evidence" value="ECO:0007669"/>
    <property type="project" value="UniProtKB-KW"/>
</dbReference>
<keyword evidence="14" id="KW-0961">Cell wall biogenesis/degradation</keyword>
<keyword evidence="10 14" id="KW-0046">Antibiotic resistance</keyword>
<evidence type="ECO:0000256" key="4">
    <source>
        <dbReference type="ARBA" id="ARBA00021581"/>
    </source>
</evidence>
<reference evidence="15 16" key="1">
    <citation type="journal article" date="2016" name="Environ. Microbiol.">
        <title>Genomic resolution of a cold subsurface aquifer community provides metabolic insights for novel microbes adapted to high CO concentrations.</title>
        <authorList>
            <person name="Probst A.J."/>
            <person name="Castelle C.J."/>
            <person name="Singh A."/>
            <person name="Brown C.T."/>
            <person name="Anantharaman K."/>
            <person name="Sharon I."/>
            <person name="Hug L.A."/>
            <person name="Burstein D."/>
            <person name="Emerson J.B."/>
            <person name="Thomas B.C."/>
            <person name="Banfield J.F."/>
        </authorList>
    </citation>
    <scope>NUCLEOTIDE SEQUENCE [LARGE SCALE GENOMIC DNA]</scope>
    <source>
        <strain evidence="15">CG1_02_47_685</strain>
    </source>
</reference>
<evidence type="ECO:0000256" key="5">
    <source>
        <dbReference type="ARBA" id="ARBA00022475"/>
    </source>
</evidence>
<dbReference type="EC" id="3.6.1.27" evidence="3 14"/>
<gene>
    <name evidence="14" type="primary">uppP</name>
    <name evidence="15" type="ORF">AUJ44_02400</name>
</gene>
<dbReference type="GO" id="GO:0046677">
    <property type="term" value="P:response to antibiotic"/>
    <property type="evidence" value="ECO:0007669"/>
    <property type="project" value="UniProtKB-UniRule"/>
</dbReference>
<evidence type="ECO:0000256" key="6">
    <source>
        <dbReference type="ARBA" id="ARBA00022692"/>
    </source>
</evidence>
<comment type="miscellaneous">
    <text evidence="14">Bacitracin is thought to be involved in the inhibition of peptidoglycan synthesis by sequestering undecaprenyl diphosphate, thereby reducing the pool of lipid carrier available.</text>
</comment>
<evidence type="ECO:0000256" key="10">
    <source>
        <dbReference type="ARBA" id="ARBA00023251"/>
    </source>
</evidence>
<dbReference type="GO" id="GO:0008360">
    <property type="term" value="P:regulation of cell shape"/>
    <property type="evidence" value="ECO:0007669"/>
    <property type="project" value="UniProtKB-KW"/>
</dbReference>
<feature type="transmembrane region" description="Helical" evidence="14">
    <location>
        <begin position="18"/>
        <end position="36"/>
    </location>
</feature>
<accession>A0A1J4VCG6</accession>
<dbReference type="InterPro" id="IPR003824">
    <property type="entry name" value="UppP"/>
</dbReference>
<comment type="similarity">
    <text evidence="2 14">Belongs to the UppP family.</text>
</comment>
<evidence type="ECO:0000256" key="1">
    <source>
        <dbReference type="ARBA" id="ARBA00004651"/>
    </source>
</evidence>
<feature type="transmembrane region" description="Helical" evidence="14">
    <location>
        <begin position="104"/>
        <end position="121"/>
    </location>
</feature>
<evidence type="ECO:0000256" key="14">
    <source>
        <dbReference type="HAMAP-Rule" id="MF_01006"/>
    </source>
</evidence>
<keyword evidence="8 14" id="KW-1133">Transmembrane helix</keyword>
<protein>
    <recommendedName>
        <fullName evidence="4 14">Undecaprenyl-diphosphatase</fullName>
        <ecNumber evidence="3 14">3.6.1.27</ecNumber>
    </recommendedName>
    <alternativeName>
        <fullName evidence="12 14">Bacitracin resistance protein</fullName>
    </alternativeName>
    <alternativeName>
        <fullName evidence="11 14">Undecaprenyl pyrophosphate phosphatase</fullName>
    </alternativeName>
</protein>
<keyword evidence="14" id="KW-0573">Peptidoglycan synthesis</keyword>
<keyword evidence="14" id="KW-0133">Cell shape</keyword>
<evidence type="ECO:0000256" key="11">
    <source>
        <dbReference type="ARBA" id="ARBA00032707"/>
    </source>
</evidence>
<keyword evidence="7 14" id="KW-0378">Hydrolase</keyword>
<keyword evidence="9 14" id="KW-0472">Membrane</keyword>
<sequence length="254" mass="27237">MTLIHALILGVIEGFTEFLPVSSTGHLILVGHLLGLSQTDFQKSFDIIIQLGAIAAVVALYAQTLFSVNTIKKLAVAFAPTGVIGFAFYKIVKTLLLGNESVVLWSLFLGGIALILFELVYKEPADADGGIDNISYRQSFVIGLCQSIAIVPGVSRSAATIMGGLALGIGRKTVIEFSFLLAVPTMLAATGFDLVKNANTFSADEFGILAIGFFMSFLVAITSMKFLLGFIKQHNFIPFGVYRVVAAIAFWLVM</sequence>
<feature type="transmembrane region" description="Helical" evidence="14">
    <location>
        <begin position="174"/>
        <end position="194"/>
    </location>
</feature>
<keyword evidence="5 14" id="KW-1003">Cell membrane</keyword>
<evidence type="ECO:0000256" key="3">
    <source>
        <dbReference type="ARBA" id="ARBA00012374"/>
    </source>
</evidence>
<dbReference type="EMBL" id="MNVO01000039">
    <property type="protein sequence ID" value="OIO32413.1"/>
    <property type="molecule type" value="Genomic_DNA"/>
</dbReference>
<dbReference type="GO" id="GO:0071555">
    <property type="term" value="P:cell wall organization"/>
    <property type="evidence" value="ECO:0007669"/>
    <property type="project" value="UniProtKB-KW"/>
</dbReference>
<evidence type="ECO:0000256" key="9">
    <source>
        <dbReference type="ARBA" id="ARBA00023136"/>
    </source>
</evidence>
<comment type="subcellular location">
    <subcellularLocation>
        <location evidence="1 14">Cell membrane</location>
        <topology evidence="1 14">Multi-pass membrane protein</topology>
    </subcellularLocation>
</comment>
<keyword evidence="6 14" id="KW-0812">Transmembrane</keyword>
<evidence type="ECO:0000256" key="12">
    <source>
        <dbReference type="ARBA" id="ARBA00032932"/>
    </source>
</evidence>
<comment type="caution">
    <text evidence="15">The sequence shown here is derived from an EMBL/GenBank/DDBJ whole genome shotgun (WGS) entry which is preliminary data.</text>
</comment>
<dbReference type="NCBIfam" id="TIGR00753">
    <property type="entry name" value="undec_PP_bacA"/>
    <property type="match status" value="1"/>
</dbReference>